<accession>A0ABX0V3P1</accession>
<evidence type="ECO:0000256" key="4">
    <source>
        <dbReference type="ARBA" id="ARBA00023033"/>
    </source>
</evidence>
<evidence type="ECO:0000256" key="2">
    <source>
        <dbReference type="ARBA" id="ARBA00022643"/>
    </source>
</evidence>
<comment type="similarity">
    <text evidence="5">Belongs to the NtaA/SnaA/DszA monooxygenase family.</text>
</comment>
<dbReference type="InterPro" id="IPR036661">
    <property type="entry name" value="Luciferase-like_sf"/>
</dbReference>
<dbReference type="PANTHER" id="PTHR30011">
    <property type="entry name" value="ALKANESULFONATE MONOOXYGENASE-RELATED"/>
    <property type="match status" value="1"/>
</dbReference>
<evidence type="ECO:0000256" key="5">
    <source>
        <dbReference type="ARBA" id="ARBA00033748"/>
    </source>
</evidence>
<keyword evidence="8" id="KW-1185">Reference proteome</keyword>
<dbReference type="NCBIfam" id="TIGR03860">
    <property type="entry name" value="FMN_nitrolo"/>
    <property type="match status" value="1"/>
</dbReference>
<evidence type="ECO:0000256" key="3">
    <source>
        <dbReference type="ARBA" id="ARBA00023002"/>
    </source>
</evidence>
<evidence type="ECO:0000256" key="1">
    <source>
        <dbReference type="ARBA" id="ARBA00022630"/>
    </source>
</evidence>
<dbReference type="InterPro" id="IPR051260">
    <property type="entry name" value="Diverse_substr_monoxygenases"/>
</dbReference>
<proteinExistence type="inferred from homology"/>
<reference evidence="7 8" key="1">
    <citation type="submission" date="2020-03" db="EMBL/GenBank/DDBJ databases">
        <title>Genomic Encyclopedia of Type Strains, Phase IV (KMG-IV): sequencing the most valuable type-strain genomes for metagenomic binning, comparative biology and taxonomic classification.</title>
        <authorList>
            <person name="Goeker M."/>
        </authorList>
    </citation>
    <scope>NUCLEOTIDE SEQUENCE [LARGE SCALE GENOMIC DNA]</scope>
    <source>
        <strain evidence="7 8">DSM 103870</strain>
    </source>
</reference>
<dbReference type="RefSeq" id="WP_166955590.1">
    <property type="nucleotide sequence ID" value="NZ_JAASQI010000010.1"/>
</dbReference>
<dbReference type="InterPro" id="IPR011251">
    <property type="entry name" value="Luciferase-like_dom"/>
</dbReference>
<sequence>MTVAGQLHIGLCLSETWLLGRGPDAAEGQAQVRDPAGFYAGLARAAEKAKLDFVFKPDTLVIRSGIAAATPAIVGLDVTVMLASIARETDRIGLVTTASTTFNPPYVVARQIQSLHWISNGRAGWNIVTSIEGAENFGDTPMPPTDVRYRKAREFTDVVRRLWQSYPLAAPAGAANIAPVGHRGEFFSVAGPLNVPAHPAGPPPLFQAGASDIGREFAASVADATFASTPDMGAAIELRADLRSRAARHGRSPDAVRVLPGLYFFLAATREEAWEMHRRAHAHLTRRHRCDAVKSILGLDIGHLPADGRVTPDMLPASGLPVRSRTHADLLRRFIALNNPTVEELLSRPEVVGSAHWVSVGTVDDVLGDIIEWHAAGAIDGFIALPGGSLESLALFLDELVPALAERGLFRKDYEGSTLRGHLGMG</sequence>
<keyword evidence="3" id="KW-0560">Oxidoreductase</keyword>
<dbReference type="Gene3D" id="3.20.20.30">
    <property type="entry name" value="Luciferase-like domain"/>
    <property type="match status" value="1"/>
</dbReference>
<dbReference type="Pfam" id="PF00296">
    <property type="entry name" value="Bac_luciferase"/>
    <property type="match status" value="1"/>
</dbReference>
<dbReference type="SUPFAM" id="SSF51679">
    <property type="entry name" value="Bacterial luciferase-like"/>
    <property type="match status" value="1"/>
</dbReference>
<name>A0ABX0V3P1_9HYPH</name>
<keyword evidence="2" id="KW-0288">FMN</keyword>
<organism evidence="7 8">
    <name type="scientific">Pseudochelatococcus lubricantis</name>
    <dbReference type="NCBI Taxonomy" id="1538102"/>
    <lineage>
        <taxon>Bacteria</taxon>
        <taxon>Pseudomonadati</taxon>
        <taxon>Pseudomonadota</taxon>
        <taxon>Alphaproteobacteria</taxon>
        <taxon>Hyphomicrobiales</taxon>
        <taxon>Chelatococcaceae</taxon>
        <taxon>Pseudochelatococcus</taxon>
    </lineage>
</organism>
<keyword evidence="1" id="KW-0285">Flavoprotein</keyword>
<feature type="domain" description="Luciferase-like" evidence="6">
    <location>
        <begin position="31"/>
        <end position="303"/>
    </location>
</feature>
<dbReference type="GO" id="GO:0004497">
    <property type="term" value="F:monooxygenase activity"/>
    <property type="evidence" value="ECO:0007669"/>
    <property type="project" value="UniProtKB-KW"/>
</dbReference>
<keyword evidence="4 7" id="KW-0503">Monooxygenase</keyword>
<dbReference type="PIRSF" id="PIRSF000337">
    <property type="entry name" value="NTA_MOA"/>
    <property type="match status" value="1"/>
</dbReference>
<dbReference type="InterPro" id="IPR016215">
    <property type="entry name" value="NTA_MOA"/>
</dbReference>
<comment type="caution">
    <text evidence="7">The sequence shown here is derived from an EMBL/GenBank/DDBJ whole genome shotgun (WGS) entry which is preliminary data.</text>
</comment>
<evidence type="ECO:0000313" key="7">
    <source>
        <dbReference type="EMBL" id="NIJ59831.1"/>
    </source>
</evidence>
<evidence type="ECO:0000313" key="8">
    <source>
        <dbReference type="Proteomes" id="UP001429580"/>
    </source>
</evidence>
<evidence type="ECO:0000259" key="6">
    <source>
        <dbReference type="Pfam" id="PF00296"/>
    </source>
</evidence>
<gene>
    <name evidence="7" type="ORF">FHS82_003692</name>
</gene>
<dbReference type="Proteomes" id="UP001429580">
    <property type="component" value="Unassembled WGS sequence"/>
</dbReference>
<dbReference type="EMBL" id="JAASQI010000010">
    <property type="protein sequence ID" value="NIJ59831.1"/>
    <property type="molecule type" value="Genomic_DNA"/>
</dbReference>
<protein>
    <submittedName>
        <fullName evidence="7">FMN-dependent oxidoreductase (Nitrilotriacetate monooxygenase family)</fullName>
    </submittedName>
</protein>
<dbReference type="PANTHER" id="PTHR30011:SF16">
    <property type="entry name" value="C2H2 FINGER DOMAIN TRANSCRIPTION FACTOR (EUROFUNG)-RELATED"/>
    <property type="match status" value="1"/>
</dbReference>